<proteinExistence type="predicted"/>
<reference evidence="2 3" key="2">
    <citation type="submission" date="2020-03" db="EMBL/GenBank/DDBJ databases">
        <authorList>
            <person name="Ichikawa N."/>
            <person name="Kimura A."/>
            <person name="Kitahashi Y."/>
            <person name="Uohara A."/>
        </authorList>
    </citation>
    <scope>NUCLEOTIDE SEQUENCE [LARGE SCALE GENOMIC DNA]</scope>
    <source>
        <strain evidence="2 3">NBRC 108639</strain>
    </source>
</reference>
<dbReference type="AlphaFoldDB" id="A0A6V8KME4"/>
<name>A0A6V8KME4_9ACTN</name>
<accession>A0A6V8KME4</accession>
<dbReference type="EMBL" id="BLPF01000004">
    <property type="protein sequence ID" value="GFJ85024.1"/>
    <property type="molecule type" value="Genomic_DNA"/>
</dbReference>
<comment type="caution">
    <text evidence="2">The sequence shown here is derived from an EMBL/GenBank/DDBJ whole genome shotgun (WGS) entry which is preliminary data.</text>
</comment>
<dbReference type="Proteomes" id="UP000482800">
    <property type="component" value="Unassembled WGS sequence"/>
</dbReference>
<reference evidence="2 3" key="1">
    <citation type="submission" date="2020-03" db="EMBL/GenBank/DDBJ databases">
        <title>Whole genome shotgun sequence of Phytohabitans houttuyneae NBRC 108639.</title>
        <authorList>
            <person name="Komaki H."/>
            <person name="Tamura T."/>
        </authorList>
    </citation>
    <scope>NUCLEOTIDE SEQUENCE [LARGE SCALE GENOMIC DNA]</scope>
    <source>
        <strain evidence="2 3">NBRC 108639</strain>
    </source>
</reference>
<evidence type="ECO:0000256" key="1">
    <source>
        <dbReference type="SAM" id="Coils"/>
    </source>
</evidence>
<gene>
    <name evidence="2" type="ORF">Phou_092040</name>
</gene>
<evidence type="ECO:0000313" key="3">
    <source>
        <dbReference type="Proteomes" id="UP000482800"/>
    </source>
</evidence>
<protein>
    <submittedName>
        <fullName evidence="2">Uncharacterized protein</fullName>
    </submittedName>
</protein>
<keyword evidence="1" id="KW-0175">Coiled coil</keyword>
<keyword evidence="3" id="KW-1185">Reference proteome</keyword>
<evidence type="ECO:0000313" key="2">
    <source>
        <dbReference type="EMBL" id="GFJ85024.1"/>
    </source>
</evidence>
<sequence length="551" mass="60173">MDGGILYIRDDHTYAALRPRGLVAPQNSERTMSLLYRAIWKDTTEPDRRAVVELAREIFSRWALDNPSVTSLGVGETVVQDKVITVRVLETATEYGVEACSREPRGTAVWSVTMRALATDVAVHVWIDVDMETDNPTQRVVVGSPRLVDSVLTLPGSPALGVSNIVTDVVRVANGEAKALVDVLRSSERTLPFIVVAAPPHDTDVQWLDRAQRIAHRVRGIATVVVLDEAATATFKAELGPLAVWNGAVRTYVPAPLDTAADGWRHRYVQATALLGAGGEAAVDRIVYAVAQLSTRRRVPAELQVFTGDDRTAVNQSELEQIREELQFETDLAYEELAEAQRELARANGHLDRLRQALEGQGLAEMFWRVSAAPEQPDETAARPETVQDVSEAVEAARTHLATWVTVAPSAVQKLEGIDTAPNAFALGNSAWRGFQALASYVQAKQTGASGNFWSWCERGDPLSWPASSKRLAMTESETLRNSRHAESRIFEIDPAVGLGPRTYMEAHIKVSEGGGALAPRIYFYDDTDGPTGRVHVGFVGPHHLVPNSKA</sequence>
<organism evidence="2 3">
    <name type="scientific">Phytohabitans houttuyneae</name>
    <dbReference type="NCBI Taxonomy" id="1076126"/>
    <lineage>
        <taxon>Bacteria</taxon>
        <taxon>Bacillati</taxon>
        <taxon>Actinomycetota</taxon>
        <taxon>Actinomycetes</taxon>
        <taxon>Micromonosporales</taxon>
        <taxon>Micromonosporaceae</taxon>
    </lineage>
</organism>
<feature type="coiled-coil region" evidence="1">
    <location>
        <begin position="323"/>
        <end position="357"/>
    </location>
</feature>